<dbReference type="EMBL" id="AM467148">
    <property type="protein sequence ID" value="CAN63726.1"/>
    <property type="molecule type" value="Genomic_DNA"/>
</dbReference>
<evidence type="ECO:0000313" key="2">
    <source>
        <dbReference type="EMBL" id="CAN63726.1"/>
    </source>
</evidence>
<protein>
    <submittedName>
        <fullName evidence="2">Uncharacterized protein</fullName>
    </submittedName>
</protein>
<dbReference type="AlphaFoldDB" id="A5BQ26"/>
<accession>A5BQ26</accession>
<organism evidence="2">
    <name type="scientific">Vitis vinifera</name>
    <name type="common">Grape</name>
    <dbReference type="NCBI Taxonomy" id="29760"/>
    <lineage>
        <taxon>Eukaryota</taxon>
        <taxon>Viridiplantae</taxon>
        <taxon>Streptophyta</taxon>
        <taxon>Embryophyta</taxon>
        <taxon>Tracheophyta</taxon>
        <taxon>Spermatophyta</taxon>
        <taxon>Magnoliopsida</taxon>
        <taxon>eudicotyledons</taxon>
        <taxon>Gunneridae</taxon>
        <taxon>Pentapetalae</taxon>
        <taxon>rosids</taxon>
        <taxon>Vitales</taxon>
        <taxon>Vitaceae</taxon>
        <taxon>Viteae</taxon>
        <taxon>Vitis</taxon>
    </lineage>
</organism>
<keyword evidence="1" id="KW-0472">Membrane</keyword>
<name>A5BQ26_VITVI</name>
<proteinExistence type="predicted"/>
<sequence>MEMIILSHICYSFHYSVERYCICFTGHYSYVFRRDELSVEHDVRILSAKHYELEEFGLLRHSDRPLDFVERSHHRRFSVSVFRAIIITFSVLAFRAIIVASQFRRSEPSSHFQFDVESHIFSLGVQSHHHRIFSFGVKSHHHRIFSLAFRATISFKFIVQSHYLFTVSGVQGAVILTFRRSEPSFLCSLTFRATISSRFGRSNLYSGIQSHRPHSGVQSHRSHSSIQSHCSHSDEADPFSAMRKLHGQVAKSRARPWWWVRMTHWRNGVHGSSCFPCLLVPYPWCVSVPSFLPEEVRLSLVTIRYFIVFTLLARGIVEHRTAMWELEEIGL</sequence>
<keyword evidence="1" id="KW-1133">Transmembrane helix</keyword>
<keyword evidence="1" id="KW-0812">Transmembrane</keyword>
<reference evidence="2" key="1">
    <citation type="journal article" date="2007" name="PLoS ONE">
        <title>The first genome sequence of an elite grapevine cultivar (Pinot noir Vitis vinifera L.): coping with a highly heterozygous genome.</title>
        <authorList>
            <person name="Velasco R."/>
            <person name="Zharkikh A."/>
            <person name="Troggio M."/>
            <person name="Cartwright D.A."/>
            <person name="Cestaro A."/>
            <person name="Pruss D."/>
            <person name="Pindo M."/>
            <person name="FitzGerald L.M."/>
            <person name="Vezzulli S."/>
            <person name="Reid J."/>
            <person name="Malacarne G."/>
            <person name="Iliev D."/>
            <person name="Coppola G."/>
            <person name="Wardell B."/>
            <person name="Micheletti D."/>
            <person name="Macalma T."/>
            <person name="Facci M."/>
            <person name="Mitchell J.T."/>
            <person name="Perazzolli M."/>
            <person name="Eldredge G."/>
            <person name="Gatto P."/>
            <person name="Oyzerski R."/>
            <person name="Moretto M."/>
            <person name="Gutin N."/>
            <person name="Stefanini M."/>
            <person name="Chen Y."/>
            <person name="Segala C."/>
            <person name="Davenport C."/>
            <person name="Dematte L."/>
            <person name="Mraz A."/>
            <person name="Battilana J."/>
            <person name="Stormo K."/>
            <person name="Costa F."/>
            <person name="Tao Q."/>
            <person name="Si-Ammour A."/>
            <person name="Harkins T."/>
            <person name="Lackey A."/>
            <person name="Perbost C."/>
            <person name="Taillon B."/>
            <person name="Stella A."/>
            <person name="Solovyev V."/>
            <person name="Fawcett J.A."/>
            <person name="Sterck L."/>
            <person name="Vandepoele K."/>
            <person name="Grando S.M."/>
            <person name="Toppo S."/>
            <person name="Moser C."/>
            <person name="Lanchbury J."/>
            <person name="Bogden R."/>
            <person name="Skolnick M."/>
            <person name="Sgaramella V."/>
            <person name="Bhatnagar S.K."/>
            <person name="Fontana P."/>
            <person name="Gutin A."/>
            <person name="Van de Peer Y."/>
            <person name="Salamini F."/>
            <person name="Viola R."/>
        </authorList>
    </citation>
    <scope>NUCLEOTIDE SEQUENCE</scope>
</reference>
<evidence type="ECO:0000256" key="1">
    <source>
        <dbReference type="SAM" id="Phobius"/>
    </source>
</evidence>
<feature type="transmembrane region" description="Helical" evidence="1">
    <location>
        <begin position="81"/>
        <end position="103"/>
    </location>
</feature>
<gene>
    <name evidence="2" type="ORF">VITISV_016105</name>
</gene>